<dbReference type="EMBL" id="QTSX02006404">
    <property type="protein sequence ID" value="KAJ9055277.1"/>
    <property type="molecule type" value="Genomic_DNA"/>
</dbReference>
<organism evidence="1 2">
    <name type="scientific">Entomophthora muscae</name>
    <dbReference type="NCBI Taxonomy" id="34485"/>
    <lineage>
        <taxon>Eukaryota</taxon>
        <taxon>Fungi</taxon>
        <taxon>Fungi incertae sedis</taxon>
        <taxon>Zoopagomycota</taxon>
        <taxon>Entomophthoromycotina</taxon>
        <taxon>Entomophthoromycetes</taxon>
        <taxon>Entomophthorales</taxon>
        <taxon>Entomophthoraceae</taxon>
        <taxon>Entomophthora</taxon>
    </lineage>
</organism>
<protein>
    <submittedName>
        <fullName evidence="1">Uncharacterized protein</fullName>
    </submittedName>
</protein>
<evidence type="ECO:0000313" key="1">
    <source>
        <dbReference type="EMBL" id="KAJ9055277.1"/>
    </source>
</evidence>
<accession>A0ACC2RZ14</accession>
<sequence>MDFNGPNRVRERQVFFQKPSQELLYLRGGPRDKVAFGVLCTLIVAGAAGATYNMFRIITGRK</sequence>
<evidence type="ECO:0000313" key="2">
    <source>
        <dbReference type="Proteomes" id="UP001165960"/>
    </source>
</evidence>
<name>A0ACC2RZ14_9FUNG</name>
<proteinExistence type="predicted"/>
<keyword evidence="2" id="KW-1185">Reference proteome</keyword>
<gene>
    <name evidence="1" type="ORF">DSO57_1005383</name>
</gene>
<comment type="caution">
    <text evidence="1">The sequence shown here is derived from an EMBL/GenBank/DDBJ whole genome shotgun (WGS) entry which is preliminary data.</text>
</comment>
<reference evidence="1" key="1">
    <citation type="submission" date="2022-04" db="EMBL/GenBank/DDBJ databases">
        <title>Genome of the entomopathogenic fungus Entomophthora muscae.</title>
        <authorList>
            <person name="Elya C."/>
            <person name="Lovett B.R."/>
            <person name="Lee E."/>
            <person name="Macias A.M."/>
            <person name="Hajek A.E."/>
            <person name="De Bivort B.L."/>
            <person name="Kasson M.T."/>
            <person name="De Fine Licht H.H."/>
            <person name="Stajich J.E."/>
        </authorList>
    </citation>
    <scope>NUCLEOTIDE SEQUENCE</scope>
    <source>
        <strain evidence="1">Berkeley</strain>
    </source>
</reference>
<dbReference type="Proteomes" id="UP001165960">
    <property type="component" value="Unassembled WGS sequence"/>
</dbReference>